<feature type="non-terminal residue" evidence="1">
    <location>
        <position position="24"/>
    </location>
</feature>
<dbReference type="AlphaFoldDB" id="A0A383DFZ9"/>
<accession>A0A383DFZ9</accession>
<dbReference type="EMBL" id="UINC01217007">
    <property type="protein sequence ID" value="SVE43417.1"/>
    <property type="molecule type" value="Genomic_DNA"/>
</dbReference>
<sequence>MKHIVRKLITGTATVALAFSIGIA</sequence>
<protein>
    <submittedName>
        <fullName evidence="1">Uncharacterized protein</fullName>
    </submittedName>
</protein>
<organism evidence="1">
    <name type="scientific">marine metagenome</name>
    <dbReference type="NCBI Taxonomy" id="408172"/>
    <lineage>
        <taxon>unclassified sequences</taxon>
        <taxon>metagenomes</taxon>
        <taxon>ecological metagenomes</taxon>
    </lineage>
</organism>
<reference evidence="1" key="1">
    <citation type="submission" date="2018-05" db="EMBL/GenBank/DDBJ databases">
        <authorList>
            <person name="Lanie J.A."/>
            <person name="Ng W.-L."/>
            <person name="Kazmierczak K.M."/>
            <person name="Andrzejewski T.M."/>
            <person name="Davidsen T.M."/>
            <person name="Wayne K.J."/>
            <person name="Tettelin H."/>
            <person name="Glass J.I."/>
            <person name="Rusch D."/>
            <person name="Podicherti R."/>
            <person name="Tsui H.-C.T."/>
            <person name="Winkler M.E."/>
        </authorList>
    </citation>
    <scope>NUCLEOTIDE SEQUENCE</scope>
</reference>
<proteinExistence type="predicted"/>
<gene>
    <name evidence="1" type="ORF">METZ01_LOCUS496271</name>
</gene>
<evidence type="ECO:0000313" key="1">
    <source>
        <dbReference type="EMBL" id="SVE43417.1"/>
    </source>
</evidence>
<name>A0A383DFZ9_9ZZZZ</name>